<protein>
    <submittedName>
        <fullName evidence="1">Uncharacterized protein</fullName>
    </submittedName>
</protein>
<proteinExistence type="predicted"/>
<gene>
    <name evidence="1" type="ORF">BaRGS_00028902</name>
</gene>
<evidence type="ECO:0000313" key="2">
    <source>
        <dbReference type="Proteomes" id="UP001519460"/>
    </source>
</evidence>
<sequence>MVEVNVCEELEGLFTAAEAICLPYEVSQLARLTSLYRATRLLNIPIAAGVIRAGLAGQSEARNTRGSLLRVWVKLGLAFASCTKKRQNGFMEISRSCRTHILHCDIFFMYLDRAYVYPPHPGISSARLPLPEVSCPQWRTGNRVADPAPDVLGNRMTCTGRLEAARNQSSKFPSFAASAELLRNHPRLPP</sequence>
<organism evidence="1 2">
    <name type="scientific">Batillaria attramentaria</name>
    <dbReference type="NCBI Taxonomy" id="370345"/>
    <lineage>
        <taxon>Eukaryota</taxon>
        <taxon>Metazoa</taxon>
        <taxon>Spiralia</taxon>
        <taxon>Lophotrochozoa</taxon>
        <taxon>Mollusca</taxon>
        <taxon>Gastropoda</taxon>
        <taxon>Caenogastropoda</taxon>
        <taxon>Sorbeoconcha</taxon>
        <taxon>Cerithioidea</taxon>
        <taxon>Batillariidae</taxon>
        <taxon>Batillaria</taxon>
    </lineage>
</organism>
<keyword evidence="2" id="KW-1185">Reference proteome</keyword>
<reference evidence="1 2" key="1">
    <citation type="journal article" date="2023" name="Sci. Data">
        <title>Genome assembly of the Korean intertidal mud-creeper Batillaria attramentaria.</title>
        <authorList>
            <person name="Patra A.K."/>
            <person name="Ho P.T."/>
            <person name="Jun S."/>
            <person name="Lee S.J."/>
            <person name="Kim Y."/>
            <person name="Won Y.J."/>
        </authorList>
    </citation>
    <scope>NUCLEOTIDE SEQUENCE [LARGE SCALE GENOMIC DNA]</scope>
    <source>
        <strain evidence="1">Wonlab-2016</strain>
    </source>
</reference>
<accession>A0ABD0JYN6</accession>
<dbReference type="AlphaFoldDB" id="A0ABD0JYN6"/>
<feature type="non-terminal residue" evidence="1">
    <location>
        <position position="190"/>
    </location>
</feature>
<name>A0ABD0JYN6_9CAEN</name>
<comment type="caution">
    <text evidence="1">The sequence shown here is derived from an EMBL/GenBank/DDBJ whole genome shotgun (WGS) entry which is preliminary data.</text>
</comment>
<dbReference type="Proteomes" id="UP001519460">
    <property type="component" value="Unassembled WGS sequence"/>
</dbReference>
<dbReference type="EMBL" id="JACVVK020000294">
    <property type="protein sequence ID" value="KAK7479822.1"/>
    <property type="molecule type" value="Genomic_DNA"/>
</dbReference>
<evidence type="ECO:0000313" key="1">
    <source>
        <dbReference type="EMBL" id="KAK7479822.1"/>
    </source>
</evidence>